<reference evidence="2" key="1">
    <citation type="submission" date="2025-08" db="UniProtKB">
        <authorList>
            <consortium name="Ensembl"/>
        </authorList>
    </citation>
    <scope>IDENTIFICATION</scope>
</reference>
<organism evidence="2 3">
    <name type="scientific">Saimiri boliviensis boliviensis</name>
    <name type="common">Bolivian squirrel monkey</name>
    <dbReference type="NCBI Taxonomy" id="39432"/>
    <lineage>
        <taxon>Eukaryota</taxon>
        <taxon>Metazoa</taxon>
        <taxon>Chordata</taxon>
        <taxon>Craniata</taxon>
        <taxon>Vertebrata</taxon>
        <taxon>Euteleostomi</taxon>
        <taxon>Mammalia</taxon>
        <taxon>Eutheria</taxon>
        <taxon>Euarchontoglires</taxon>
        <taxon>Primates</taxon>
        <taxon>Haplorrhini</taxon>
        <taxon>Platyrrhini</taxon>
        <taxon>Cebidae</taxon>
        <taxon>Saimiriinae</taxon>
        <taxon>Saimiri</taxon>
    </lineage>
</organism>
<evidence type="ECO:0000313" key="3">
    <source>
        <dbReference type="Proteomes" id="UP000233220"/>
    </source>
</evidence>
<protein>
    <submittedName>
        <fullName evidence="2">Uncharacterized protein</fullName>
    </submittedName>
</protein>
<keyword evidence="1" id="KW-0812">Transmembrane</keyword>
<dbReference type="Proteomes" id="UP000233220">
    <property type="component" value="Unplaced"/>
</dbReference>
<keyword evidence="1" id="KW-0472">Membrane</keyword>
<name>A0A2K6S9W1_SAIBB</name>
<feature type="transmembrane region" description="Helical" evidence="1">
    <location>
        <begin position="26"/>
        <end position="47"/>
    </location>
</feature>
<evidence type="ECO:0000313" key="2">
    <source>
        <dbReference type="Ensembl" id="ENSSBOP00000004162.1"/>
    </source>
</evidence>
<feature type="transmembrane region" description="Helical" evidence="1">
    <location>
        <begin position="179"/>
        <end position="198"/>
    </location>
</feature>
<sequence>MSACPARALPPLPPLFFPVHLYDQSLIAVGWGILFVWQWLLCSWHLSPFPVPTSPPIPCLPFLHYPLPVLHGTCTGLSVCACMCAPVYTCIERDIFIRARGKRGVGGVKLRACSQDTAHWSLSSAPSMLVRLREGGRRALVRPDCPGLLPVTLFSAGRFFQMIGQMMDSPPPFSLYSSLYPSSTTIFLVILSLHFLGLKGGIYL</sequence>
<dbReference type="OMA" id="CACMCAP"/>
<dbReference type="AlphaFoldDB" id="A0A2K6S9W1"/>
<keyword evidence="3" id="KW-1185">Reference proteome</keyword>
<accession>A0A2K6S9W1</accession>
<proteinExistence type="predicted"/>
<dbReference type="Ensembl" id="ENSSBOT00000020389.1">
    <property type="protein sequence ID" value="ENSSBOP00000004162.1"/>
    <property type="gene ID" value="ENSSBOG00000018490.1"/>
</dbReference>
<evidence type="ECO:0000256" key="1">
    <source>
        <dbReference type="SAM" id="Phobius"/>
    </source>
</evidence>
<keyword evidence="1" id="KW-1133">Transmembrane helix</keyword>
<feature type="transmembrane region" description="Helical" evidence="1">
    <location>
        <begin position="67"/>
        <end position="91"/>
    </location>
</feature>
<dbReference type="GeneTree" id="ENSGT00560000078683"/>
<reference evidence="2" key="2">
    <citation type="submission" date="2025-09" db="UniProtKB">
        <authorList>
            <consortium name="Ensembl"/>
        </authorList>
    </citation>
    <scope>IDENTIFICATION</scope>
</reference>